<evidence type="ECO:0008006" key="3">
    <source>
        <dbReference type="Google" id="ProtNLM"/>
    </source>
</evidence>
<keyword evidence="2" id="KW-1185">Reference proteome</keyword>
<evidence type="ECO:0000313" key="1">
    <source>
        <dbReference type="EMBL" id="KAH6586389.1"/>
    </source>
</evidence>
<name>A0ABQ8ETJ2_9FUNG</name>
<sequence length="162" mass="17940">MGGATTAFKEDATMKRISIFLYVYAFNRSCVFSSRKNNHPTTLCSDFSHQHGTEDTFCRIDFHKILSKKYKRRHGNIWVSHIQSHISSDIIFQSSNMQFSFLALASLLSAAVFAQGYGGPANGGSTNQNGLGKGEKCSYTEECHFGLVCGHNPRGVGRFCRG</sequence>
<comment type="caution">
    <text evidence="1">The sequence shown here is derived from an EMBL/GenBank/DDBJ whole genome shotgun (WGS) entry which is preliminary data.</text>
</comment>
<dbReference type="Proteomes" id="UP001648503">
    <property type="component" value="Unassembled WGS sequence"/>
</dbReference>
<dbReference type="EMBL" id="JAFCIX010000574">
    <property type="protein sequence ID" value="KAH6586389.1"/>
    <property type="molecule type" value="Genomic_DNA"/>
</dbReference>
<gene>
    <name evidence="1" type="ORF">BASA50_000562</name>
</gene>
<organism evidence="1 2">
    <name type="scientific">Batrachochytrium salamandrivorans</name>
    <dbReference type="NCBI Taxonomy" id="1357716"/>
    <lineage>
        <taxon>Eukaryota</taxon>
        <taxon>Fungi</taxon>
        <taxon>Fungi incertae sedis</taxon>
        <taxon>Chytridiomycota</taxon>
        <taxon>Chytridiomycota incertae sedis</taxon>
        <taxon>Chytridiomycetes</taxon>
        <taxon>Rhizophydiales</taxon>
        <taxon>Rhizophydiales incertae sedis</taxon>
        <taxon>Batrachochytrium</taxon>
    </lineage>
</organism>
<reference evidence="1 2" key="1">
    <citation type="submission" date="2021-02" db="EMBL/GenBank/DDBJ databases">
        <title>Variation within the Batrachochytrium salamandrivorans European outbreak.</title>
        <authorList>
            <person name="Kelly M."/>
            <person name="Pasmans F."/>
            <person name="Shea T.P."/>
            <person name="Munoz J.F."/>
            <person name="Carranza S."/>
            <person name="Cuomo C.A."/>
            <person name="Martel A."/>
        </authorList>
    </citation>
    <scope>NUCLEOTIDE SEQUENCE [LARGE SCALE GENOMIC DNA]</scope>
    <source>
        <strain evidence="1 2">AMFP18/2</strain>
    </source>
</reference>
<evidence type="ECO:0000313" key="2">
    <source>
        <dbReference type="Proteomes" id="UP001648503"/>
    </source>
</evidence>
<protein>
    <recommendedName>
        <fullName evidence="3">CBM1 domain-containing protein</fullName>
    </recommendedName>
</protein>
<accession>A0ABQ8ETJ2</accession>
<proteinExistence type="predicted"/>